<feature type="region of interest" description="Disordered" evidence="1">
    <location>
        <begin position="1"/>
        <end position="24"/>
    </location>
</feature>
<dbReference type="Proteomes" id="UP000622890">
    <property type="component" value="Unassembled WGS sequence"/>
</dbReference>
<accession>A0A934SRF3</accession>
<evidence type="ECO:0000313" key="4">
    <source>
        <dbReference type="Proteomes" id="UP000622890"/>
    </source>
</evidence>
<dbReference type="Gene3D" id="3.90.1530.10">
    <property type="entry name" value="Conserved hypothetical protein from pyrococcus furiosus pfu- 392566-001, ParB domain"/>
    <property type="match status" value="1"/>
</dbReference>
<dbReference type="SMART" id="SM00470">
    <property type="entry name" value="ParB"/>
    <property type="match status" value="1"/>
</dbReference>
<dbReference type="PANTHER" id="PTHR33375:SF1">
    <property type="entry name" value="CHROMOSOME-PARTITIONING PROTEIN PARB-RELATED"/>
    <property type="match status" value="1"/>
</dbReference>
<comment type="caution">
    <text evidence="3">The sequence shown here is derived from an EMBL/GenBank/DDBJ whole genome shotgun (WGS) entry which is preliminary data.</text>
</comment>
<reference evidence="3" key="1">
    <citation type="submission" date="2021-01" db="EMBL/GenBank/DDBJ databases">
        <title>Genome sequence of strain Noviherbaspirillum sp. DKR-6.</title>
        <authorList>
            <person name="Chaudhary D.K."/>
        </authorList>
    </citation>
    <scope>NUCLEOTIDE SEQUENCE</scope>
    <source>
        <strain evidence="3">DKR-6</strain>
    </source>
</reference>
<sequence length="323" mass="35481">MSLTSRQAEKARSITLDDDQGTGPVQVRVPRTAPGQLMDLQGKYATAKDRIKELETLLAQGRSLEIPLEELHTVPGRRRKLSEEQFSELVENLRNNPLVQAITVRPRVEGGFEIISGHNRVEAYRILGRSTITAVGLETNDDLVELSAFYANLLQPSLPDYEKYLGFKRRQLQTGKSQADLASEAGVPATTVSDLFSFDRLPAEALAHLEAKPHILGSKAATKLAQAAESGNGELVIEAVQMLAKDSRYTQAQAVAHASRSKAQSTVSRLQPRIVKTGKQTFCKIQTRGNRVVIDFASSVGEEEAADWAKEFEQYVRGKIKGG</sequence>
<dbReference type="Gene3D" id="1.10.10.2830">
    <property type="match status" value="1"/>
</dbReference>
<dbReference type="Pfam" id="PF02195">
    <property type="entry name" value="ParB_N"/>
    <property type="match status" value="1"/>
</dbReference>
<organism evidence="3 4">
    <name type="scientific">Noviherbaspirillum pedocola</name>
    <dbReference type="NCBI Taxonomy" id="2801341"/>
    <lineage>
        <taxon>Bacteria</taxon>
        <taxon>Pseudomonadati</taxon>
        <taxon>Pseudomonadota</taxon>
        <taxon>Betaproteobacteria</taxon>
        <taxon>Burkholderiales</taxon>
        <taxon>Oxalobacteraceae</taxon>
        <taxon>Noviherbaspirillum</taxon>
    </lineage>
</organism>
<dbReference type="InterPro" id="IPR003115">
    <property type="entry name" value="ParB_N"/>
</dbReference>
<keyword evidence="4" id="KW-1185">Reference proteome</keyword>
<feature type="domain" description="ParB-like N-terminal" evidence="2">
    <location>
        <begin position="64"/>
        <end position="153"/>
    </location>
</feature>
<dbReference type="GO" id="GO:0005694">
    <property type="term" value="C:chromosome"/>
    <property type="evidence" value="ECO:0007669"/>
    <property type="project" value="TreeGrafter"/>
</dbReference>
<dbReference type="RefSeq" id="WP_200591990.1">
    <property type="nucleotide sequence ID" value="NZ_JAEPBG010000004.1"/>
</dbReference>
<gene>
    <name evidence="3" type="ORF">JJB74_11360</name>
</gene>
<dbReference type="GO" id="GO:0007059">
    <property type="term" value="P:chromosome segregation"/>
    <property type="evidence" value="ECO:0007669"/>
    <property type="project" value="TreeGrafter"/>
</dbReference>
<dbReference type="PANTHER" id="PTHR33375">
    <property type="entry name" value="CHROMOSOME-PARTITIONING PROTEIN PARB-RELATED"/>
    <property type="match status" value="1"/>
</dbReference>
<dbReference type="InterPro" id="IPR050336">
    <property type="entry name" value="Chromosome_partition/occlusion"/>
</dbReference>
<evidence type="ECO:0000259" key="2">
    <source>
        <dbReference type="SMART" id="SM00470"/>
    </source>
</evidence>
<dbReference type="SUPFAM" id="SSF109709">
    <property type="entry name" value="KorB DNA-binding domain-like"/>
    <property type="match status" value="1"/>
</dbReference>
<proteinExistence type="predicted"/>
<name>A0A934SRF3_9BURK</name>
<evidence type="ECO:0000313" key="3">
    <source>
        <dbReference type="EMBL" id="MBK4735210.1"/>
    </source>
</evidence>
<dbReference type="SUPFAM" id="SSF110849">
    <property type="entry name" value="ParB/Sulfiredoxin"/>
    <property type="match status" value="1"/>
</dbReference>
<evidence type="ECO:0000256" key="1">
    <source>
        <dbReference type="SAM" id="MobiDB-lite"/>
    </source>
</evidence>
<dbReference type="AlphaFoldDB" id="A0A934SRF3"/>
<dbReference type="EMBL" id="JAEPBG010000004">
    <property type="protein sequence ID" value="MBK4735210.1"/>
    <property type="molecule type" value="Genomic_DNA"/>
</dbReference>
<dbReference type="InterPro" id="IPR036086">
    <property type="entry name" value="ParB/Sulfiredoxin_sf"/>
</dbReference>
<protein>
    <submittedName>
        <fullName evidence="3">ParB N-terminal domain-containing protein</fullName>
    </submittedName>
</protein>